<protein>
    <recommendedName>
        <fullName evidence="4">CCHC-type domain-containing protein</fullName>
    </recommendedName>
</protein>
<feature type="compositionally biased region" description="Basic residues" evidence="1">
    <location>
        <begin position="237"/>
        <end position="254"/>
    </location>
</feature>
<feature type="region of interest" description="Disordered" evidence="1">
    <location>
        <begin position="73"/>
        <end position="254"/>
    </location>
</feature>
<proteinExistence type="predicted"/>
<dbReference type="Proteomes" id="UP001157418">
    <property type="component" value="Unassembled WGS sequence"/>
</dbReference>
<evidence type="ECO:0000256" key="1">
    <source>
        <dbReference type="SAM" id="MobiDB-lite"/>
    </source>
</evidence>
<comment type="caution">
    <text evidence="2">The sequence shown here is derived from an EMBL/GenBank/DDBJ whole genome shotgun (WGS) entry which is preliminary data.</text>
</comment>
<feature type="compositionally biased region" description="Low complexity" evidence="1">
    <location>
        <begin position="216"/>
        <end position="232"/>
    </location>
</feature>
<feature type="compositionally biased region" description="Low complexity" evidence="1">
    <location>
        <begin position="183"/>
        <end position="195"/>
    </location>
</feature>
<feature type="compositionally biased region" description="Acidic residues" evidence="1">
    <location>
        <begin position="109"/>
        <end position="136"/>
    </location>
</feature>
<organism evidence="2 3">
    <name type="scientific">Lactuca virosa</name>
    <dbReference type="NCBI Taxonomy" id="75947"/>
    <lineage>
        <taxon>Eukaryota</taxon>
        <taxon>Viridiplantae</taxon>
        <taxon>Streptophyta</taxon>
        <taxon>Embryophyta</taxon>
        <taxon>Tracheophyta</taxon>
        <taxon>Spermatophyta</taxon>
        <taxon>Magnoliopsida</taxon>
        <taxon>eudicotyledons</taxon>
        <taxon>Gunneridae</taxon>
        <taxon>Pentapetalae</taxon>
        <taxon>asterids</taxon>
        <taxon>campanulids</taxon>
        <taxon>Asterales</taxon>
        <taxon>Asteraceae</taxon>
        <taxon>Cichorioideae</taxon>
        <taxon>Cichorieae</taxon>
        <taxon>Lactucinae</taxon>
        <taxon>Lactuca</taxon>
    </lineage>
</organism>
<accession>A0AAU9P4J0</accession>
<evidence type="ECO:0000313" key="3">
    <source>
        <dbReference type="Proteomes" id="UP001157418"/>
    </source>
</evidence>
<reference evidence="2 3" key="1">
    <citation type="submission" date="2022-01" db="EMBL/GenBank/DDBJ databases">
        <authorList>
            <person name="Xiong W."/>
            <person name="Schranz E."/>
        </authorList>
    </citation>
    <scope>NUCLEOTIDE SEQUENCE [LARGE SCALE GENOMIC DNA]</scope>
</reference>
<feature type="compositionally biased region" description="Gly residues" evidence="1">
    <location>
        <begin position="196"/>
        <end position="209"/>
    </location>
</feature>
<evidence type="ECO:0000313" key="2">
    <source>
        <dbReference type="EMBL" id="CAH1445036.1"/>
    </source>
</evidence>
<sequence length="254" mass="28105">MNVPLKESANQAQIENGVYDFSMSLVPFEPNKQDVVNDFKDDSYFPVPKETDIMQDITVDINCQDHREILDDFEPFNSDGYQNMGDFEREVEVEKEQDEEDEQGHAEDSKDDSEEHTEEEDDSDYIVDPEAILDDWEVGRPKKKRKRAIDEPTNQSTNLSRKFLTVTCSKCHNKGHNSRTCKRQGGSSQRAVSGSSQGGVGGSSQGGVGRSSKDAVGVTSQGSVGGSSEVVVDGLRAKKRDKGKKPQVQKVGPK</sequence>
<gene>
    <name evidence="2" type="ORF">LVIROSA_LOCUS30829</name>
</gene>
<evidence type="ECO:0008006" key="4">
    <source>
        <dbReference type="Google" id="ProtNLM"/>
    </source>
</evidence>
<feature type="compositionally biased region" description="Polar residues" evidence="1">
    <location>
        <begin position="152"/>
        <end position="170"/>
    </location>
</feature>
<dbReference type="AlphaFoldDB" id="A0AAU9P4J0"/>
<name>A0AAU9P4J0_9ASTR</name>
<dbReference type="EMBL" id="CAKMRJ010005523">
    <property type="protein sequence ID" value="CAH1445036.1"/>
    <property type="molecule type" value="Genomic_DNA"/>
</dbReference>
<keyword evidence="3" id="KW-1185">Reference proteome</keyword>
<feature type="compositionally biased region" description="Basic residues" evidence="1">
    <location>
        <begin position="171"/>
        <end position="182"/>
    </location>
</feature>